<reference evidence="4 5" key="1">
    <citation type="submission" date="2024-04" db="EMBL/GenBank/DDBJ databases">
        <title>Dissimilatory iodate-reducing microorganisms contribute to the enrichment of iodine in groundwater.</title>
        <authorList>
            <person name="Jiang Z."/>
        </authorList>
    </citation>
    <scope>NUCLEOTIDE SEQUENCE [LARGE SCALE GENOMIC DNA]</scope>
    <source>
        <strain evidence="4 5">NCP973</strain>
    </source>
</reference>
<dbReference type="PROSITE" id="PS50088">
    <property type="entry name" value="ANK_REPEAT"/>
    <property type="match status" value="1"/>
</dbReference>
<dbReference type="Pfam" id="PF12796">
    <property type="entry name" value="Ank_2"/>
    <property type="match status" value="1"/>
</dbReference>
<evidence type="ECO:0000313" key="5">
    <source>
        <dbReference type="Proteomes" id="UP001479520"/>
    </source>
</evidence>
<gene>
    <name evidence="4" type="ORF">AADV58_08255</name>
</gene>
<feature type="repeat" description="ANK" evidence="3">
    <location>
        <begin position="37"/>
        <end position="69"/>
    </location>
</feature>
<protein>
    <submittedName>
        <fullName evidence="4">Ankyrin repeat domain-containing protein</fullName>
    </submittedName>
</protein>
<evidence type="ECO:0000313" key="4">
    <source>
        <dbReference type="EMBL" id="WZJ19962.1"/>
    </source>
</evidence>
<dbReference type="EMBL" id="CP151406">
    <property type="protein sequence ID" value="WZJ19962.1"/>
    <property type="molecule type" value="Genomic_DNA"/>
</dbReference>
<keyword evidence="5" id="KW-1185">Reference proteome</keyword>
<accession>A0ABZ2XCD4</accession>
<evidence type="ECO:0000256" key="2">
    <source>
        <dbReference type="ARBA" id="ARBA00023043"/>
    </source>
</evidence>
<dbReference type="RefSeq" id="WP_051295494.1">
    <property type="nucleotide sequence ID" value="NZ_CP151406.1"/>
</dbReference>
<evidence type="ECO:0000256" key="1">
    <source>
        <dbReference type="ARBA" id="ARBA00022737"/>
    </source>
</evidence>
<dbReference type="SUPFAM" id="SSF48403">
    <property type="entry name" value="Ankyrin repeat"/>
    <property type="match status" value="1"/>
</dbReference>
<evidence type="ECO:0000256" key="3">
    <source>
        <dbReference type="PROSITE-ProRule" id="PRU00023"/>
    </source>
</evidence>
<keyword evidence="2 3" id="KW-0040">ANK repeat</keyword>
<dbReference type="Gene3D" id="1.25.40.20">
    <property type="entry name" value="Ankyrin repeat-containing domain"/>
    <property type="match status" value="1"/>
</dbReference>
<dbReference type="PANTHER" id="PTHR24126">
    <property type="entry name" value="ANKYRIN REPEAT, PH AND SEC7 DOMAIN CONTAINING PROTEIN SECG-RELATED"/>
    <property type="match status" value="1"/>
</dbReference>
<dbReference type="Proteomes" id="UP001479520">
    <property type="component" value="Chromosome"/>
</dbReference>
<dbReference type="PANTHER" id="PTHR24126:SF14">
    <property type="entry name" value="ANK_REP_REGION DOMAIN-CONTAINING PROTEIN"/>
    <property type="match status" value="1"/>
</dbReference>
<dbReference type="InterPro" id="IPR002110">
    <property type="entry name" value="Ankyrin_rpt"/>
</dbReference>
<dbReference type="InterPro" id="IPR036770">
    <property type="entry name" value="Ankyrin_rpt-contain_sf"/>
</dbReference>
<proteinExistence type="predicted"/>
<keyword evidence="1" id="KW-0677">Repeat</keyword>
<name>A0ABZ2XCD4_9RHOO</name>
<sequence length="165" mass="17656">MSSQIMLIKAIRAGKLTDVKAALDAGEPVELDDGNGEPGLAMGIACFMGHAEIVRELAQRGAHVNLADNRLPTSPLSMAIRGKRTEVVRTLLELGATLPEGMECGLTENEVMIACWKAQRAGLTVQEELEPVALPDIEEIDMTGCAGTDTLVLEADALRMAKDMR</sequence>
<organism evidence="4 5">
    <name type="scientific">Azonexus hydrophilus</name>
    <dbReference type="NCBI Taxonomy" id="418702"/>
    <lineage>
        <taxon>Bacteria</taxon>
        <taxon>Pseudomonadati</taxon>
        <taxon>Pseudomonadota</taxon>
        <taxon>Betaproteobacteria</taxon>
        <taxon>Rhodocyclales</taxon>
        <taxon>Azonexaceae</taxon>
        <taxon>Azonexus</taxon>
    </lineage>
</organism>